<evidence type="ECO:0000256" key="1">
    <source>
        <dbReference type="SAM" id="MobiDB-lite"/>
    </source>
</evidence>
<feature type="region of interest" description="Disordered" evidence="1">
    <location>
        <begin position="1"/>
        <end position="29"/>
    </location>
</feature>
<protein>
    <submittedName>
        <fullName evidence="2">Uncharacterized protein</fullName>
    </submittedName>
</protein>
<reference evidence="2 3" key="1">
    <citation type="submission" date="2017-02" db="EMBL/GenBank/DDBJ databases">
        <title>Blood Disease Bacterium A2-HR MARDI.</title>
        <authorList>
            <person name="Badrun R."/>
            <person name="Abu Bakar N."/>
            <person name="Laboh R."/>
        </authorList>
    </citation>
    <scope>NUCLEOTIDE SEQUENCE [LARGE SCALE GENOMIC DNA]</scope>
    <source>
        <strain evidence="2 3">A2-HR MARDI</strain>
    </source>
</reference>
<accession>A0A1U9VI21</accession>
<organism evidence="2 3">
    <name type="scientific">blood disease bacterium A2-HR MARDI</name>
    <dbReference type="NCBI Taxonomy" id="1944648"/>
    <lineage>
        <taxon>Bacteria</taxon>
        <taxon>Pseudomonadati</taxon>
        <taxon>Pseudomonadota</taxon>
        <taxon>Betaproteobacteria</taxon>
        <taxon>Burkholderiales</taxon>
        <taxon>Burkholderiaceae</taxon>
        <taxon>Ralstonia</taxon>
        <taxon>Ralstonia solanacearum species complex</taxon>
    </lineage>
</organism>
<sequence>MIHDPNSNGSEKESGRRSARRVRHAPASEHWEAIDGTAWAGRISGFQEEQRGERRDGVRADFTFSYKAERYRKGDFSGQRWPRALK</sequence>
<gene>
    <name evidence="2" type="ORF">B0B51_10245</name>
</gene>
<dbReference type="EMBL" id="CP019911">
    <property type="protein sequence ID" value="AQW30319.1"/>
    <property type="molecule type" value="Genomic_DNA"/>
</dbReference>
<proteinExistence type="predicted"/>
<name>A0A1U9VI21_9RALS</name>
<evidence type="ECO:0000313" key="3">
    <source>
        <dbReference type="Proteomes" id="UP000189628"/>
    </source>
</evidence>
<dbReference type="Proteomes" id="UP000189628">
    <property type="component" value="Chromosome"/>
</dbReference>
<dbReference type="AlphaFoldDB" id="A0A1U9VI21"/>
<evidence type="ECO:0000313" key="2">
    <source>
        <dbReference type="EMBL" id="AQW30319.1"/>
    </source>
</evidence>